<dbReference type="Proteomes" id="UP000260665">
    <property type="component" value="Unassembled WGS sequence"/>
</dbReference>
<evidence type="ECO:0000256" key="6">
    <source>
        <dbReference type="SAM" id="Phobius"/>
    </source>
</evidence>
<reference evidence="8 9" key="1">
    <citation type="submission" date="2018-05" db="EMBL/GenBank/DDBJ databases">
        <title>Rhodoferax soyangensis sp.nov., isolated from an oligotrophic freshwater lake.</title>
        <authorList>
            <person name="Park M."/>
        </authorList>
    </citation>
    <scope>NUCLEOTIDE SEQUENCE [LARGE SCALE GENOMIC DNA]</scope>
    <source>
        <strain evidence="8 9">IMCC26218</strain>
    </source>
</reference>
<proteinExistence type="inferred from homology"/>
<comment type="subcellular location">
    <subcellularLocation>
        <location evidence="1">Membrane</location>
        <topology evidence="1">Multi-pass membrane protein</topology>
    </subcellularLocation>
</comment>
<comment type="caution">
    <text evidence="8">The sequence shown here is derived from an EMBL/GenBank/DDBJ whole genome shotgun (WGS) entry which is preliminary data.</text>
</comment>
<dbReference type="InterPro" id="IPR000620">
    <property type="entry name" value="EamA_dom"/>
</dbReference>
<keyword evidence="3 6" id="KW-0812">Transmembrane</keyword>
<evidence type="ECO:0000259" key="7">
    <source>
        <dbReference type="Pfam" id="PF00892"/>
    </source>
</evidence>
<sequence length="303" mass="32794">MRPESQLRLARWAIWLIPLLWAVNYFVARKAPGVIEPYTLAFMRWGIAGLLLSIHARAELRREWRNIAAVWYQYVALGFCGMVVCGAWVYLGAQSTGAVNISLIYSASPVLIAVGSVLWLQERMRGPQVLGVVLALTGVLHVIVKGEWAALGQVRFVVGDAWIVAAMVSWAMYAMLQKLWPSTLGSTARLAATCWGAMPVLLAGTVWEMAQPGTPALTLHAWVLGLSVALLPGVGAYWIYGWAQKILGASKVAVTLYLGPLYGALLAWLVLGERLGWHHLVAAALILPGVFLVSSAGAAKRAA</sequence>
<organism evidence="8 9">
    <name type="scientific">Rhodoferax lacus</name>
    <dbReference type="NCBI Taxonomy" id="2184758"/>
    <lineage>
        <taxon>Bacteria</taxon>
        <taxon>Pseudomonadati</taxon>
        <taxon>Pseudomonadota</taxon>
        <taxon>Betaproteobacteria</taxon>
        <taxon>Burkholderiales</taxon>
        <taxon>Comamonadaceae</taxon>
        <taxon>Rhodoferax</taxon>
    </lineage>
</organism>
<name>A0A3E1RD16_9BURK</name>
<dbReference type="Pfam" id="PF00892">
    <property type="entry name" value="EamA"/>
    <property type="match status" value="2"/>
</dbReference>
<dbReference type="GO" id="GO:0016020">
    <property type="term" value="C:membrane"/>
    <property type="evidence" value="ECO:0007669"/>
    <property type="project" value="UniProtKB-SubCell"/>
</dbReference>
<feature type="transmembrane region" description="Helical" evidence="6">
    <location>
        <begin position="188"/>
        <end position="207"/>
    </location>
</feature>
<feature type="transmembrane region" description="Helical" evidence="6">
    <location>
        <begin position="70"/>
        <end position="91"/>
    </location>
</feature>
<dbReference type="InterPro" id="IPR050638">
    <property type="entry name" value="AA-Vitamin_Transporters"/>
</dbReference>
<feature type="transmembrane region" description="Helical" evidence="6">
    <location>
        <begin position="97"/>
        <end position="120"/>
    </location>
</feature>
<keyword evidence="4 6" id="KW-1133">Transmembrane helix</keyword>
<dbReference type="SUPFAM" id="SSF103481">
    <property type="entry name" value="Multidrug resistance efflux transporter EmrE"/>
    <property type="match status" value="2"/>
</dbReference>
<accession>A0A3E1RD16</accession>
<dbReference type="EMBL" id="QFZK01000004">
    <property type="protein sequence ID" value="RFO97173.1"/>
    <property type="molecule type" value="Genomic_DNA"/>
</dbReference>
<dbReference type="RefSeq" id="WP_117176095.1">
    <property type="nucleotide sequence ID" value="NZ_QFZK01000004.1"/>
</dbReference>
<feature type="transmembrane region" description="Helical" evidence="6">
    <location>
        <begin position="127"/>
        <end position="144"/>
    </location>
</feature>
<dbReference type="AlphaFoldDB" id="A0A3E1RD16"/>
<feature type="transmembrane region" description="Helical" evidence="6">
    <location>
        <begin position="252"/>
        <end position="271"/>
    </location>
</feature>
<evidence type="ECO:0000256" key="5">
    <source>
        <dbReference type="ARBA" id="ARBA00023136"/>
    </source>
</evidence>
<feature type="domain" description="EamA" evidence="7">
    <location>
        <begin position="159"/>
        <end position="294"/>
    </location>
</feature>
<feature type="transmembrane region" description="Helical" evidence="6">
    <location>
        <begin position="40"/>
        <end position="58"/>
    </location>
</feature>
<evidence type="ECO:0000256" key="1">
    <source>
        <dbReference type="ARBA" id="ARBA00004141"/>
    </source>
</evidence>
<feature type="domain" description="EamA" evidence="7">
    <location>
        <begin position="16"/>
        <end position="142"/>
    </location>
</feature>
<evidence type="ECO:0000313" key="9">
    <source>
        <dbReference type="Proteomes" id="UP000260665"/>
    </source>
</evidence>
<feature type="transmembrane region" description="Helical" evidence="6">
    <location>
        <begin position="156"/>
        <end position="176"/>
    </location>
</feature>
<dbReference type="OrthoDB" id="4167046at2"/>
<evidence type="ECO:0000313" key="8">
    <source>
        <dbReference type="EMBL" id="RFO97173.1"/>
    </source>
</evidence>
<comment type="similarity">
    <text evidence="2">Belongs to the EamA transporter family.</text>
</comment>
<keyword evidence="5 6" id="KW-0472">Membrane</keyword>
<dbReference type="PANTHER" id="PTHR32322:SF2">
    <property type="entry name" value="EAMA DOMAIN-CONTAINING PROTEIN"/>
    <property type="match status" value="1"/>
</dbReference>
<feature type="transmembrane region" description="Helical" evidence="6">
    <location>
        <begin position="12"/>
        <end position="28"/>
    </location>
</feature>
<feature type="transmembrane region" description="Helical" evidence="6">
    <location>
        <begin position="277"/>
        <end position="299"/>
    </location>
</feature>
<gene>
    <name evidence="8" type="ORF">DIC66_08500</name>
</gene>
<keyword evidence="9" id="KW-1185">Reference proteome</keyword>
<evidence type="ECO:0000256" key="2">
    <source>
        <dbReference type="ARBA" id="ARBA00007362"/>
    </source>
</evidence>
<protein>
    <submittedName>
        <fullName evidence="8">EamA/RhaT family transporter</fullName>
    </submittedName>
</protein>
<dbReference type="PANTHER" id="PTHR32322">
    <property type="entry name" value="INNER MEMBRANE TRANSPORTER"/>
    <property type="match status" value="1"/>
</dbReference>
<dbReference type="InterPro" id="IPR037185">
    <property type="entry name" value="EmrE-like"/>
</dbReference>
<feature type="transmembrane region" description="Helical" evidence="6">
    <location>
        <begin position="219"/>
        <end position="240"/>
    </location>
</feature>
<evidence type="ECO:0000256" key="4">
    <source>
        <dbReference type="ARBA" id="ARBA00022989"/>
    </source>
</evidence>
<evidence type="ECO:0000256" key="3">
    <source>
        <dbReference type="ARBA" id="ARBA00022692"/>
    </source>
</evidence>